<reference evidence="2 3" key="1">
    <citation type="submission" date="2016-06" db="EMBL/GenBank/DDBJ databases">
        <authorList>
            <person name="Kjaerup R.B."/>
            <person name="Dalgaard T.S."/>
            <person name="Juul-Madsen H.R."/>
        </authorList>
    </citation>
    <scope>NUCLEOTIDE SEQUENCE [LARGE SCALE GENOMIC DNA]</scope>
    <source>
        <strain evidence="2 3">Pb300</strain>
    </source>
</reference>
<dbReference type="VEuPathDB" id="FungiDB:PABG_03428"/>
<dbReference type="AlphaFoldDB" id="A0A1D2JL91"/>
<gene>
    <name evidence="2" type="ORF">ACO22_01571</name>
</gene>
<proteinExistence type="predicted"/>
<dbReference type="EMBL" id="LZYO01000039">
    <property type="protein sequence ID" value="ODH40676.1"/>
    <property type="molecule type" value="Genomic_DNA"/>
</dbReference>
<dbReference type="Gene3D" id="3.40.50.11960">
    <property type="match status" value="1"/>
</dbReference>
<protein>
    <submittedName>
        <fullName evidence="2">Uncharacterized protein</fullName>
    </submittedName>
</protein>
<dbReference type="Proteomes" id="UP000242814">
    <property type="component" value="Unassembled WGS sequence"/>
</dbReference>
<sequence length="430" mass="47024">MSSPRQLGKKSSNRTTTPPRISSPRRLLILTPAPQSHSIIPPFLHSLTGAAVTHAPQATNVAQLDGKADPATSAGVSSTFAGYTTHSPLQIATKYYTADIPIWVDELPLPPISTSSLPQSQSTTEESIPPLTEPQLPLHNGSLTWKSEFLSDEAREVRDVIGAIIVCIERPAMIQPVPLPNGGPDISQAMENGNMCVRYLKELLSAVAEVRNQIEEERGGAGEVPGLVVLVGKLEGGKKGEGKGKSGAEGLDSLGSGDYGDAQEQIMVFSTRWWEEQMSEMGHFELEVVTWDPKEEETKEKRNVFGELEGMARIREVLHTNEWTSSNHGDLSANFLLESDEESGFDKEVSELEREMFGLRLAIEKGCDYNGDNEGEGGIRNDSDVDELHVENMDGLMLRMQAIKDMAAELPEAERKAFAVKAINDIMKDM</sequence>
<dbReference type="VEuPathDB" id="FungiDB:PADG_01998"/>
<evidence type="ECO:0000313" key="3">
    <source>
        <dbReference type="Proteomes" id="UP000242814"/>
    </source>
</evidence>
<organism evidence="2 3">
    <name type="scientific">Paracoccidioides brasiliensis</name>
    <dbReference type="NCBI Taxonomy" id="121759"/>
    <lineage>
        <taxon>Eukaryota</taxon>
        <taxon>Fungi</taxon>
        <taxon>Dikarya</taxon>
        <taxon>Ascomycota</taxon>
        <taxon>Pezizomycotina</taxon>
        <taxon>Eurotiomycetes</taxon>
        <taxon>Eurotiomycetidae</taxon>
        <taxon>Onygenales</taxon>
        <taxon>Ajellomycetaceae</taxon>
        <taxon>Paracoccidioides</taxon>
    </lineage>
</organism>
<dbReference type="InterPro" id="IPR034627">
    <property type="entry name" value="Irc6"/>
</dbReference>
<comment type="caution">
    <text evidence="2">The sequence shown here is derived from an EMBL/GenBank/DDBJ whole genome shotgun (WGS) entry which is preliminary data.</text>
</comment>
<dbReference type="PANTHER" id="PTHR28043:SF1">
    <property type="entry name" value="INCREASED RECOMBINATION CENTERS PROTEIN 6"/>
    <property type="match status" value="1"/>
</dbReference>
<feature type="region of interest" description="Disordered" evidence="1">
    <location>
        <begin position="1"/>
        <end position="24"/>
    </location>
</feature>
<evidence type="ECO:0000256" key="1">
    <source>
        <dbReference type="SAM" id="MobiDB-lite"/>
    </source>
</evidence>
<accession>A0A1D2JL91</accession>
<dbReference type="PANTHER" id="PTHR28043">
    <property type="entry name" value="INCREASED RECOMBINATION CENTERS PROTEIN 6"/>
    <property type="match status" value="1"/>
</dbReference>
<name>A0A1D2JL91_PARBR</name>
<dbReference type="GO" id="GO:0016192">
    <property type="term" value="P:vesicle-mediated transport"/>
    <property type="evidence" value="ECO:0007669"/>
    <property type="project" value="InterPro"/>
</dbReference>
<evidence type="ECO:0000313" key="2">
    <source>
        <dbReference type="EMBL" id="ODH40676.1"/>
    </source>
</evidence>
<dbReference type="Pfam" id="PF10199">
    <property type="entry name" value="Adaptin_binding"/>
    <property type="match status" value="1"/>
</dbReference>
<feature type="compositionally biased region" description="Low complexity" evidence="1">
    <location>
        <begin position="114"/>
        <end position="127"/>
    </location>
</feature>
<dbReference type="GO" id="GO:0030674">
    <property type="term" value="F:protein-macromolecule adaptor activity"/>
    <property type="evidence" value="ECO:0007669"/>
    <property type="project" value="TreeGrafter"/>
</dbReference>
<feature type="region of interest" description="Disordered" evidence="1">
    <location>
        <begin position="114"/>
        <end position="136"/>
    </location>
</feature>